<comment type="caution">
    <text evidence="1">The sequence shown here is derived from an EMBL/GenBank/DDBJ whole genome shotgun (WGS) entry which is preliminary data.</text>
</comment>
<sequence length="79" mass="9189">MTVSQRDADTLARECREREGATLPVYRRWAPDLCYHECEMLTHGSWESPGMHGPRHDFVNQTLNEDLAPDQLVLSWPKH</sequence>
<protein>
    <submittedName>
        <fullName evidence="1">Uncharacterized protein</fullName>
    </submittedName>
</protein>
<evidence type="ECO:0000313" key="2">
    <source>
        <dbReference type="Proteomes" id="UP001196413"/>
    </source>
</evidence>
<reference evidence="1" key="1">
    <citation type="submission" date="2021-06" db="EMBL/GenBank/DDBJ databases">
        <title>Parelaphostrongylus tenuis whole genome reference sequence.</title>
        <authorList>
            <person name="Garwood T.J."/>
            <person name="Larsen P.A."/>
            <person name="Fountain-Jones N.M."/>
            <person name="Garbe J.R."/>
            <person name="Macchietto M.G."/>
            <person name="Kania S.A."/>
            <person name="Gerhold R.W."/>
            <person name="Richards J.E."/>
            <person name="Wolf T.M."/>
        </authorList>
    </citation>
    <scope>NUCLEOTIDE SEQUENCE</scope>
    <source>
        <strain evidence="1">MNPRO001-30</strain>
        <tissue evidence="1">Meninges</tissue>
    </source>
</reference>
<organism evidence="1 2">
    <name type="scientific">Parelaphostrongylus tenuis</name>
    <name type="common">Meningeal worm</name>
    <dbReference type="NCBI Taxonomy" id="148309"/>
    <lineage>
        <taxon>Eukaryota</taxon>
        <taxon>Metazoa</taxon>
        <taxon>Ecdysozoa</taxon>
        <taxon>Nematoda</taxon>
        <taxon>Chromadorea</taxon>
        <taxon>Rhabditida</taxon>
        <taxon>Rhabditina</taxon>
        <taxon>Rhabditomorpha</taxon>
        <taxon>Strongyloidea</taxon>
        <taxon>Metastrongylidae</taxon>
        <taxon>Parelaphostrongylus</taxon>
    </lineage>
</organism>
<evidence type="ECO:0000313" key="1">
    <source>
        <dbReference type="EMBL" id="KAJ1359983.1"/>
    </source>
</evidence>
<dbReference type="AlphaFoldDB" id="A0AAD5QPV9"/>
<name>A0AAD5QPV9_PARTN</name>
<dbReference type="Proteomes" id="UP001196413">
    <property type="component" value="Unassembled WGS sequence"/>
</dbReference>
<keyword evidence="2" id="KW-1185">Reference proteome</keyword>
<proteinExistence type="predicted"/>
<accession>A0AAD5QPV9</accession>
<gene>
    <name evidence="1" type="ORF">KIN20_018830</name>
</gene>
<dbReference type="EMBL" id="JAHQIW010003753">
    <property type="protein sequence ID" value="KAJ1359983.1"/>
    <property type="molecule type" value="Genomic_DNA"/>
</dbReference>